<gene>
    <name evidence="2" type="ORF">KC01_LOCUS39078</name>
</gene>
<reference evidence="2 3" key="1">
    <citation type="submission" date="2024-04" db="EMBL/GenBank/DDBJ databases">
        <authorList>
            <person name="Waldvogel A.-M."/>
            <person name="Schoenle A."/>
        </authorList>
    </citation>
    <scope>NUCLEOTIDE SEQUENCE [LARGE SCALE GENOMIC DNA]</scope>
</reference>
<feature type="region of interest" description="Disordered" evidence="1">
    <location>
        <begin position="1"/>
        <end position="76"/>
    </location>
</feature>
<keyword evidence="3" id="KW-1185">Reference proteome</keyword>
<dbReference type="EMBL" id="OZ035830">
    <property type="protein sequence ID" value="CAL1612785.1"/>
    <property type="molecule type" value="Genomic_DNA"/>
</dbReference>
<feature type="compositionally biased region" description="Polar residues" evidence="1">
    <location>
        <begin position="39"/>
        <end position="51"/>
    </location>
</feature>
<protein>
    <submittedName>
        <fullName evidence="2">Uncharacterized protein</fullName>
    </submittedName>
</protein>
<proteinExistence type="predicted"/>
<evidence type="ECO:0000256" key="1">
    <source>
        <dbReference type="SAM" id="MobiDB-lite"/>
    </source>
</evidence>
<evidence type="ECO:0000313" key="2">
    <source>
        <dbReference type="EMBL" id="CAL1612785.1"/>
    </source>
</evidence>
<sequence length="130" mass="13677">MDEYHSSSHHQPLPALRPRSSARPAPQGTVRKATDILTPASNPNRASSTASGHLPCSSEGHRLRSVGGPGETCDHSLFQMEKPESALTDGGEEVQGLTGVGEEVQAFTDTGKEAQALTDRQGGPGPHRQS</sequence>
<feature type="region of interest" description="Disordered" evidence="1">
    <location>
        <begin position="109"/>
        <end position="130"/>
    </location>
</feature>
<name>A0AAV2MHZ9_KNICA</name>
<evidence type="ECO:0000313" key="3">
    <source>
        <dbReference type="Proteomes" id="UP001497482"/>
    </source>
</evidence>
<dbReference type="AlphaFoldDB" id="A0AAV2MHZ9"/>
<dbReference type="Proteomes" id="UP001497482">
    <property type="component" value="Chromosome 8"/>
</dbReference>
<organism evidence="2 3">
    <name type="scientific">Knipowitschia caucasica</name>
    <name type="common">Caucasian dwarf goby</name>
    <name type="synonym">Pomatoschistus caucasicus</name>
    <dbReference type="NCBI Taxonomy" id="637954"/>
    <lineage>
        <taxon>Eukaryota</taxon>
        <taxon>Metazoa</taxon>
        <taxon>Chordata</taxon>
        <taxon>Craniata</taxon>
        <taxon>Vertebrata</taxon>
        <taxon>Euteleostomi</taxon>
        <taxon>Actinopterygii</taxon>
        <taxon>Neopterygii</taxon>
        <taxon>Teleostei</taxon>
        <taxon>Neoteleostei</taxon>
        <taxon>Acanthomorphata</taxon>
        <taxon>Gobiaria</taxon>
        <taxon>Gobiiformes</taxon>
        <taxon>Gobioidei</taxon>
        <taxon>Gobiidae</taxon>
        <taxon>Gobiinae</taxon>
        <taxon>Knipowitschia</taxon>
    </lineage>
</organism>
<accession>A0AAV2MHZ9</accession>